<accession>A0A9W5AVG2</accession>
<dbReference type="InterPro" id="IPR055247">
    <property type="entry name" value="InsJ-like_HTH"/>
</dbReference>
<dbReference type="SUPFAM" id="SSF46689">
    <property type="entry name" value="Homeodomain-like"/>
    <property type="match status" value="1"/>
</dbReference>
<reference evidence="2 3" key="1">
    <citation type="submission" date="2015-11" db="EMBL/GenBank/DDBJ databases">
        <authorList>
            <consortium name="Pathogen Informatics"/>
        </authorList>
    </citation>
    <scope>NUCLEOTIDE SEQUENCE [LARGE SCALE GENOMIC DNA]</scope>
    <source>
        <strain evidence="2 3">006A-0191</strain>
    </source>
</reference>
<comment type="caution">
    <text evidence="2">The sequence shown here is derived from an EMBL/GenBank/DDBJ whole genome shotgun (WGS) entry which is preliminary data.</text>
</comment>
<dbReference type="Proteomes" id="UP000052257">
    <property type="component" value="Unassembled WGS sequence"/>
</dbReference>
<name>A0A9W5AVG2_CAMHY</name>
<protein>
    <recommendedName>
        <fullName evidence="1">Insertion element IS150 protein InsJ-like helix-turn-helix domain-containing protein</fullName>
    </recommendedName>
</protein>
<organism evidence="2 3">
    <name type="scientific">Campylobacter hyointestinalis subsp. hyointestinalis</name>
    <dbReference type="NCBI Taxonomy" id="91352"/>
    <lineage>
        <taxon>Bacteria</taxon>
        <taxon>Pseudomonadati</taxon>
        <taxon>Campylobacterota</taxon>
        <taxon>Epsilonproteobacteria</taxon>
        <taxon>Campylobacterales</taxon>
        <taxon>Campylobacteraceae</taxon>
        <taxon>Campylobacter</taxon>
    </lineage>
</organism>
<dbReference type="AlphaFoldDB" id="A0A9W5AVG2"/>
<evidence type="ECO:0000259" key="1">
    <source>
        <dbReference type="Pfam" id="PF13518"/>
    </source>
</evidence>
<dbReference type="RefSeq" id="WP_059426876.1">
    <property type="nucleotide sequence ID" value="NZ_FAUT01000001.1"/>
</dbReference>
<proteinExistence type="predicted"/>
<dbReference type="Pfam" id="PF13518">
    <property type="entry name" value="HTH_28"/>
    <property type="match status" value="1"/>
</dbReference>
<evidence type="ECO:0000313" key="3">
    <source>
        <dbReference type="Proteomes" id="UP000052257"/>
    </source>
</evidence>
<feature type="domain" description="Insertion element IS150 protein InsJ-like helix-turn-helix" evidence="1">
    <location>
        <begin position="32"/>
        <end position="82"/>
    </location>
</feature>
<dbReference type="InterPro" id="IPR009057">
    <property type="entry name" value="Homeodomain-like_sf"/>
</dbReference>
<evidence type="ECO:0000313" key="2">
    <source>
        <dbReference type="EMBL" id="CUU85911.1"/>
    </source>
</evidence>
<gene>
    <name evidence="2" type="ORF">ERS739220_01646</name>
</gene>
<dbReference type="EMBL" id="FAUW01000004">
    <property type="protein sequence ID" value="CUU85911.1"/>
    <property type="molecule type" value="Genomic_DNA"/>
</dbReference>
<sequence>MQTDYLFNAIKGFKKFKEFGYTVSMRIDEAQHRLKIINFYLQYGLKATLDAFSISKRTLYRWQSLYNKGGSLALNPKSKRPKRYRVSSFDRCIVKEIKRLRTIYPNICKDRLYYLLRPYCMSLGIKLPSVSSIGRIISCDKDKMRVIPLKIDRNGKAKKITRNLKDRKPKNLKSEPFKNFALDTIQIVNNGIRRYILTMINIDTRVAYAMALPCKHTRIYSTWVKGFNKWYENV</sequence>
<dbReference type="GeneID" id="29474591"/>